<name>A0AAV4VQW3_9ARAC</name>
<dbReference type="AlphaFoldDB" id="A0AAV4VQW3"/>
<proteinExistence type="predicted"/>
<accession>A0AAV4VQW3</accession>
<gene>
    <name evidence="1" type="ORF">CDAR_53571</name>
</gene>
<keyword evidence="2" id="KW-1185">Reference proteome</keyword>
<reference evidence="1 2" key="1">
    <citation type="submission" date="2021-06" db="EMBL/GenBank/DDBJ databases">
        <title>Caerostris darwini draft genome.</title>
        <authorList>
            <person name="Kono N."/>
            <person name="Arakawa K."/>
        </authorList>
    </citation>
    <scope>NUCLEOTIDE SEQUENCE [LARGE SCALE GENOMIC DNA]</scope>
</reference>
<dbReference type="EMBL" id="BPLQ01013514">
    <property type="protein sequence ID" value="GIY72722.1"/>
    <property type="molecule type" value="Genomic_DNA"/>
</dbReference>
<comment type="caution">
    <text evidence="1">The sequence shown here is derived from an EMBL/GenBank/DDBJ whole genome shotgun (WGS) entry which is preliminary data.</text>
</comment>
<sequence length="107" mass="12266">MLLIGSCVPQFKKNCDNGMSTFLKDCRKVSLFNADVSREINRNSFIETNKQGKGVKIIPRKTETKKVTIADPTSRFEPEIFYLPVEHFTNETIMRGNYAFVVKLFPS</sequence>
<dbReference type="Proteomes" id="UP001054837">
    <property type="component" value="Unassembled WGS sequence"/>
</dbReference>
<protein>
    <submittedName>
        <fullName evidence="1">Uncharacterized protein</fullName>
    </submittedName>
</protein>
<evidence type="ECO:0000313" key="2">
    <source>
        <dbReference type="Proteomes" id="UP001054837"/>
    </source>
</evidence>
<organism evidence="1 2">
    <name type="scientific">Caerostris darwini</name>
    <dbReference type="NCBI Taxonomy" id="1538125"/>
    <lineage>
        <taxon>Eukaryota</taxon>
        <taxon>Metazoa</taxon>
        <taxon>Ecdysozoa</taxon>
        <taxon>Arthropoda</taxon>
        <taxon>Chelicerata</taxon>
        <taxon>Arachnida</taxon>
        <taxon>Araneae</taxon>
        <taxon>Araneomorphae</taxon>
        <taxon>Entelegynae</taxon>
        <taxon>Araneoidea</taxon>
        <taxon>Araneidae</taxon>
        <taxon>Caerostris</taxon>
    </lineage>
</organism>
<evidence type="ECO:0000313" key="1">
    <source>
        <dbReference type="EMBL" id="GIY72722.1"/>
    </source>
</evidence>